<reference evidence="1 2" key="1">
    <citation type="submission" date="2013-11" db="EMBL/GenBank/DDBJ databases">
        <title>The Genome Sequence of Phytophthora parasitica P1976.</title>
        <authorList>
            <consortium name="The Broad Institute Genomics Platform"/>
            <person name="Russ C."/>
            <person name="Tyler B."/>
            <person name="Panabieres F."/>
            <person name="Shan W."/>
            <person name="Tripathy S."/>
            <person name="Grunwald N."/>
            <person name="Machado M."/>
            <person name="Johnson C.S."/>
            <person name="Walker B."/>
            <person name="Young S."/>
            <person name="Zeng Q."/>
            <person name="Gargeya S."/>
            <person name="Fitzgerald M."/>
            <person name="Haas B."/>
            <person name="Abouelleil A."/>
            <person name="Allen A.W."/>
            <person name="Alvarado L."/>
            <person name="Arachchi H.M."/>
            <person name="Berlin A.M."/>
            <person name="Chapman S.B."/>
            <person name="Gainer-Dewar J."/>
            <person name="Goldberg J."/>
            <person name="Griggs A."/>
            <person name="Gujja S."/>
            <person name="Hansen M."/>
            <person name="Howarth C."/>
            <person name="Imamovic A."/>
            <person name="Ireland A."/>
            <person name="Larimer J."/>
            <person name="McCowan C."/>
            <person name="Murphy C."/>
            <person name="Pearson M."/>
            <person name="Poon T.W."/>
            <person name="Priest M."/>
            <person name="Roberts A."/>
            <person name="Saif S."/>
            <person name="Shea T."/>
            <person name="Sisk P."/>
            <person name="Sykes S."/>
            <person name="Wortman J."/>
            <person name="Nusbaum C."/>
            <person name="Birren B."/>
        </authorList>
    </citation>
    <scope>NUCLEOTIDE SEQUENCE [LARGE SCALE GENOMIC DNA]</scope>
    <source>
        <strain evidence="1 2">P1976</strain>
    </source>
</reference>
<accession>A0A080ZLR9</accession>
<sequence length="51" mass="5563">MTSRSALVLPDRRGWRLDINSTWHTLTPDASLASPVALGNLAWELLANFGA</sequence>
<dbReference type="AlphaFoldDB" id="A0A080ZLR9"/>
<name>A0A080ZLR9_PHYNI</name>
<organism evidence="1 2">
    <name type="scientific">Phytophthora nicotianae P1976</name>
    <dbReference type="NCBI Taxonomy" id="1317066"/>
    <lineage>
        <taxon>Eukaryota</taxon>
        <taxon>Sar</taxon>
        <taxon>Stramenopiles</taxon>
        <taxon>Oomycota</taxon>
        <taxon>Peronosporomycetes</taxon>
        <taxon>Peronosporales</taxon>
        <taxon>Peronosporaceae</taxon>
        <taxon>Phytophthora</taxon>
    </lineage>
</organism>
<evidence type="ECO:0000313" key="2">
    <source>
        <dbReference type="Proteomes" id="UP000028582"/>
    </source>
</evidence>
<gene>
    <name evidence="1" type="ORF">F444_15517</name>
</gene>
<protein>
    <submittedName>
        <fullName evidence="1">Uncharacterized protein</fullName>
    </submittedName>
</protein>
<dbReference type="EMBL" id="ANJA01002883">
    <property type="protein sequence ID" value="ETO67580.1"/>
    <property type="molecule type" value="Genomic_DNA"/>
</dbReference>
<comment type="caution">
    <text evidence="1">The sequence shown here is derived from an EMBL/GenBank/DDBJ whole genome shotgun (WGS) entry which is preliminary data.</text>
</comment>
<proteinExistence type="predicted"/>
<dbReference type="Proteomes" id="UP000028582">
    <property type="component" value="Unassembled WGS sequence"/>
</dbReference>
<evidence type="ECO:0000313" key="1">
    <source>
        <dbReference type="EMBL" id="ETO67580.1"/>
    </source>
</evidence>